<dbReference type="PANTHER" id="PTHR30429:SF1">
    <property type="entry name" value="D-METHIONINE-BINDING LIPOPROTEIN METQ-RELATED"/>
    <property type="match status" value="1"/>
</dbReference>
<dbReference type="Proteomes" id="UP000293391">
    <property type="component" value="Chromosome"/>
</dbReference>
<dbReference type="GO" id="GO:0016020">
    <property type="term" value="C:membrane"/>
    <property type="evidence" value="ECO:0007669"/>
    <property type="project" value="UniProtKB-SubCell"/>
</dbReference>
<accession>A0AAJ4TSC1</accession>
<keyword evidence="6" id="KW-0449">Lipoprotein</keyword>
<dbReference type="PANTHER" id="PTHR30429">
    <property type="entry name" value="D-METHIONINE-BINDING LIPOPROTEIN METQ"/>
    <property type="match status" value="1"/>
</dbReference>
<evidence type="ECO:0000256" key="6">
    <source>
        <dbReference type="ARBA" id="ARBA00023288"/>
    </source>
</evidence>
<dbReference type="EMBL" id="CP078045">
    <property type="protein sequence ID" value="QXR06164.1"/>
    <property type="molecule type" value="Genomic_DNA"/>
</dbReference>
<evidence type="ECO:0000256" key="1">
    <source>
        <dbReference type="ARBA" id="ARBA00004635"/>
    </source>
</evidence>
<dbReference type="RefSeq" id="WP_165353925.1">
    <property type="nucleotide sequence ID" value="NZ_CP078045.1"/>
</dbReference>
<evidence type="ECO:0000313" key="7">
    <source>
        <dbReference type="EMBL" id="QXR06164.1"/>
    </source>
</evidence>
<keyword evidence="5" id="KW-0564">Palmitate</keyword>
<reference evidence="7" key="1">
    <citation type="submission" date="2018-10" db="EMBL/GenBank/DDBJ databases">
        <authorList>
            <person name="D'Souza A.W."/>
            <person name="Potter R.F."/>
            <person name="Wallace M."/>
            <person name="Shupe A."/>
            <person name="Patel S."/>
            <person name="Sun S."/>
            <person name="Gul D."/>
            <person name="Kwon J.H."/>
            <person name="Andleeb S."/>
            <person name="Burnham C.-A.D."/>
            <person name="Dantas G."/>
        </authorList>
    </citation>
    <scope>NUCLEOTIDE SEQUENCE</scope>
    <source>
        <strain evidence="7">AL_065</strain>
    </source>
</reference>
<reference evidence="7" key="2">
    <citation type="journal article" date="2019" name="Nat. Commun.">
        <title>Spatiotemporal dynamics of multidrug resistant bacteria on intensive care unit surfaces.</title>
        <authorList>
            <person name="D'Souza A.W."/>
            <person name="Potter R.F."/>
            <person name="Wallace M."/>
            <person name="Shupe A."/>
            <person name="Patel S."/>
            <person name="Sun X."/>
            <person name="Gul D."/>
            <person name="Kwon J.H."/>
            <person name="Andleeb S."/>
            <person name="Burnham C.D."/>
            <person name="Dantas G."/>
        </authorList>
    </citation>
    <scope>NUCLEOTIDE SEQUENCE</scope>
    <source>
        <strain evidence="7">AL_065</strain>
    </source>
</reference>
<gene>
    <name evidence="7" type="ORF">EVX74_008395</name>
</gene>
<comment type="similarity">
    <text evidence="2">Belongs to the NlpA lipoprotein family.</text>
</comment>
<dbReference type="InterPro" id="IPR004872">
    <property type="entry name" value="Lipoprotein_NlpA"/>
</dbReference>
<dbReference type="SUPFAM" id="SSF53850">
    <property type="entry name" value="Periplasmic binding protein-like II"/>
    <property type="match status" value="1"/>
</dbReference>
<evidence type="ECO:0000256" key="2">
    <source>
        <dbReference type="ARBA" id="ARBA00008973"/>
    </source>
</evidence>
<protein>
    <submittedName>
        <fullName evidence="7">MetQ/NlpA family ABC transporter substrate-binding protein</fullName>
    </submittedName>
</protein>
<evidence type="ECO:0000256" key="4">
    <source>
        <dbReference type="ARBA" id="ARBA00023136"/>
    </source>
</evidence>
<evidence type="ECO:0000256" key="3">
    <source>
        <dbReference type="ARBA" id="ARBA00022729"/>
    </source>
</evidence>
<evidence type="ECO:0000256" key="5">
    <source>
        <dbReference type="ARBA" id="ARBA00023139"/>
    </source>
</evidence>
<organism evidence="7 8">
    <name type="scientific">Acinetobacter lwoffii</name>
    <dbReference type="NCBI Taxonomy" id="28090"/>
    <lineage>
        <taxon>Bacteria</taxon>
        <taxon>Pseudomonadati</taxon>
        <taxon>Pseudomonadota</taxon>
        <taxon>Gammaproteobacteria</taxon>
        <taxon>Moraxellales</taxon>
        <taxon>Moraxellaceae</taxon>
        <taxon>Acinetobacter</taxon>
    </lineage>
</organism>
<dbReference type="Gene3D" id="3.40.190.10">
    <property type="entry name" value="Periplasmic binding protein-like II"/>
    <property type="match status" value="2"/>
</dbReference>
<dbReference type="Pfam" id="PF03180">
    <property type="entry name" value="Lipoprotein_9"/>
    <property type="match status" value="1"/>
</dbReference>
<reference evidence="7" key="3">
    <citation type="submission" date="2021-06" db="EMBL/GenBank/DDBJ databases">
        <authorList>
            <person name="Diorio-Toth L."/>
        </authorList>
    </citation>
    <scope>NUCLEOTIDE SEQUENCE</scope>
    <source>
        <strain evidence="7">AL_065</strain>
    </source>
</reference>
<name>A0AAJ4TSC1_ACILW</name>
<comment type="subcellular location">
    <subcellularLocation>
        <location evidence="1">Membrane</location>
        <topology evidence="1">Lipid-anchor</topology>
    </subcellularLocation>
</comment>
<keyword evidence="3" id="KW-0732">Signal</keyword>
<proteinExistence type="inferred from homology"/>
<evidence type="ECO:0000313" key="8">
    <source>
        <dbReference type="Proteomes" id="UP000293391"/>
    </source>
</evidence>
<keyword evidence="4" id="KW-0472">Membrane</keyword>
<sequence>MSIILRNKPLAEVCATKPITSNPKNLQFLEVEHALVPVSFKDSDLAIMAGAYTIIHADLLPKRDSIYLEQDNQEYDSVLVSNSKASQKPEVQLVKEAFIADDTREFVLKNYADTVTWPKR</sequence>
<dbReference type="AlphaFoldDB" id="A0AAJ4TSC1"/>